<proteinExistence type="predicted"/>
<organism evidence="1 2">
    <name type="scientific">Nephila pilipes</name>
    <name type="common">Giant wood spider</name>
    <name type="synonym">Nephila maculata</name>
    <dbReference type="NCBI Taxonomy" id="299642"/>
    <lineage>
        <taxon>Eukaryota</taxon>
        <taxon>Metazoa</taxon>
        <taxon>Ecdysozoa</taxon>
        <taxon>Arthropoda</taxon>
        <taxon>Chelicerata</taxon>
        <taxon>Arachnida</taxon>
        <taxon>Araneae</taxon>
        <taxon>Araneomorphae</taxon>
        <taxon>Entelegynae</taxon>
        <taxon>Araneoidea</taxon>
        <taxon>Nephilidae</taxon>
        <taxon>Nephila</taxon>
    </lineage>
</organism>
<dbReference type="EMBL" id="BMAW01040185">
    <property type="protein sequence ID" value="GFU58655.1"/>
    <property type="molecule type" value="Genomic_DNA"/>
</dbReference>
<comment type="caution">
    <text evidence="1">The sequence shown here is derived from an EMBL/GenBank/DDBJ whole genome shotgun (WGS) entry which is preliminary data.</text>
</comment>
<dbReference type="AlphaFoldDB" id="A0A8X6R4K9"/>
<keyword evidence="2" id="KW-1185">Reference proteome</keyword>
<evidence type="ECO:0000313" key="2">
    <source>
        <dbReference type="Proteomes" id="UP000887013"/>
    </source>
</evidence>
<name>A0A8X6R4K9_NEPPI</name>
<protein>
    <submittedName>
        <fullName evidence="1">Uncharacterized protein</fullName>
    </submittedName>
</protein>
<gene>
    <name evidence="1" type="ORF">NPIL_404561</name>
</gene>
<reference evidence="1" key="1">
    <citation type="submission" date="2020-08" db="EMBL/GenBank/DDBJ databases">
        <title>Multicomponent nature underlies the extraordinary mechanical properties of spider dragline silk.</title>
        <authorList>
            <person name="Kono N."/>
            <person name="Nakamura H."/>
            <person name="Mori M."/>
            <person name="Yoshida Y."/>
            <person name="Ohtoshi R."/>
            <person name="Malay A.D."/>
            <person name="Moran D.A.P."/>
            <person name="Tomita M."/>
            <person name="Numata K."/>
            <person name="Arakawa K."/>
        </authorList>
    </citation>
    <scope>NUCLEOTIDE SEQUENCE</scope>
</reference>
<accession>A0A8X6R4K9</accession>
<evidence type="ECO:0000313" key="1">
    <source>
        <dbReference type="EMBL" id="GFU58655.1"/>
    </source>
</evidence>
<dbReference type="Proteomes" id="UP000887013">
    <property type="component" value="Unassembled WGS sequence"/>
</dbReference>
<sequence length="95" mass="11078">MGTLEAVFYHSQTLWHKLILESPNDQIIWIPRPQYLLFESCAKRQQDQDLTTDTSTQGNDGHQLLNEGLFIVETHGTLFRSHAALAWDHYKRKVQ</sequence>